<name>S0KLI0_9ENTE</name>
<reference evidence="7 8" key="1">
    <citation type="submission" date="2013-03" db="EMBL/GenBank/DDBJ databases">
        <title>The Genome Sequence of Enterococcus dispar ATCC_51266 (Illumina only assembly).</title>
        <authorList>
            <consortium name="The Broad Institute Genomics Platform"/>
            <consortium name="The Broad Institute Genome Sequencing Center for Infectious Disease"/>
            <person name="Earl A."/>
            <person name="Russ C."/>
            <person name="Gilmore M."/>
            <person name="Surin D."/>
            <person name="Walker B."/>
            <person name="Young S."/>
            <person name="Zeng Q."/>
            <person name="Gargeya S."/>
            <person name="Fitzgerald M."/>
            <person name="Haas B."/>
            <person name="Abouelleil A."/>
            <person name="Allen A.W."/>
            <person name="Alvarado L."/>
            <person name="Arachchi H.M."/>
            <person name="Berlin A.M."/>
            <person name="Chapman S.B."/>
            <person name="Gainer-Dewar J."/>
            <person name="Goldberg J."/>
            <person name="Griggs A."/>
            <person name="Gujja S."/>
            <person name="Hansen M."/>
            <person name="Howarth C."/>
            <person name="Imamovic A."/>
            <person name="Ireland A."/>
            <person name="Larimer J."/>
            <person name="McCowan C."/>
            <person name="Murphy C."/>
            <person name="Pearson M."/>
            <person name="Poon T.W."/>
            <person name="Priest M."/>
            <person name="Roberts A."/>
            <person name="Saif S."/>
            <person name="Shea T."/>
            <person name="Sisk P."/>
            <person name="Sykes S."/>
            <person name="Wortman J."/>
            <person name="Nusbaum C."/>
            <person name="Birren B."/>
        </authorList>
    </citation>
    <scope>NUCLEOTIDE SEQUENCE [LARGE SCALE GENOMIC DNA]</scope>
    <source>
        <strain evidence="7 8">ATCC 51266</strain>
    </source>
</reference>
<dbReference type="CDD" id="cd03089">
    <property type="entry name" value="PMM_PGM"/>
    <property type="match status" value="1"/>
</dbReference>
<dbReference type="HOGENOM" id="CLU_016950_6_0_9"/>
<dbReference type="eggNOG" id="COG1109">
    <property type="taxonomic scope" value="Bacteria"/>
</dbReference>
<dbReference type="Pfam" id="PF02878">
    <property type="entry name" value="PGM_PMM_I"/>
    <property type="match status" value="1"/>
</dbReference>
<protein>
    <submittedName>
        <fullName evidence="7">Phosphoglucomutase/phosphomannomutase</fullName>
    </submittedName>
</protein>
<keyword evidence="3" id="KW-0597">Phosphoprotein</keyword>
<dbReference type="PATRIC" id="fig|1139219.3.peg.1755"/>
<evidence type="ECO:0000256" key="1">
    <source>
        <dbReference type="ARBA" id="ARBA00001946"/>
    </source>
</evidence>
<organism evidence="7 8">
    <name type="scientific">Enterococcus dispar ATCC 51266</name>
    <dbReference type="NCBI Taxonomy" id="1139219"/>
    <lineage>
        <taxon>Bacteria</taxon>
        <taxon>Bacillati</taxon>
        <taxon>Bacillota</taxon>
        <taxon>Bacilli</taxon>
        <taxon>Lactobacillales</taxon>
        <taxon>Enterococcaceae</taxon>
        <taxon>Enterococcus</taxon>
    </lineage>
</organism>
<proteinExistence type="inferred from homology"/>
<feature type="domain" description="Alpha-D-phosphohexomutase alpha/beta/alpha" evidence="5">
    <location>
        <begin position="188"/>
        <end position="274"/>
    </location>
</feature>
<sequence length="501" mass="54361">MAKKLPLALSSDIRGIAIATTDYEANLTSVEMEEIAAGTISFLIKNGLAEKYVKGKLVIGIGRDSRISSPTLKAALVDSFIAQGVHVIDFDLATTPAMFMSTQFAQFDCDAGIMLTASHLPYYYNGVKIFTKAGGVEAEDIAYIRNHFETHTNNVKGTYQTADLISVYSADLVKKVKAATKEFGDKPLRGWHIIVDAGNGAGGFFAEKVLSVLGANTAGSQFLSPDGRFPNHIPNPDNKAAMASIQQAVLAQKADLGVIFDTDVDRAALVGPDGAVLNRNNLIAVLSKIVLAQHPGAVIVTNSPTSDHLKEFIQSLGGKQVRYISGYRNVINKMIGLNNEGIDTQLAIETSGHAAFKENYNLDDGAYVVAKILMILPQLKAQGLTINDLIAKLQQPAETVEIRLKITASDFKAYGQKIIADLKAADFVGFKEDDENEEGVRMILSEPYGSGWFLLRLSLHEPLLVLQIENDEVDMIAKVIPVLNEFFATFTHLDLTSLDKK</sequence>
<evidence type="ECO:0000259" key="4">
    <source>
        <dbReference type="Pfam" id="PF02878"/>
    </source>
</evidence>
<dbReference type="Pfam" id="PF02880">
    <property type="entry name" value="PGM_PMM_III"/>
    <property type="match status" value="1"/>
</dbReference>
<dbReference type="Proteomes" id="UP000014127">
    <property type="component" value="Unassembled WGS sequence"/>
</dbReference>
<dbReference type="GO" id="GO:0004615">
    <property type="term" value="F:phosphomannomutase activity"/>
    <property type="evidence" value="ECO:0007669"/>
    <property type="project" value="TreeGrafter"/>
</dbReference>
<dbReference type="GO" id="GO:0005975">
    <property type="term" value="P:carbohydrate metabolic process"/>
    <property type="evidence" value="ECO:0007669"/>
    <property type="project" value="InterPro"/>
</dbReference>
<evidence type="ECO:0000313" key="7">
    <source>
        <dbReference type="EMBL" id="EOT40878.1"/>
    </source>
</evidence>
<keyword evidence="8" id="KW-1185">Reference proteome</keyword>
<dbReference type="InterPro" id="IPR005841">
    <property type="entry name" value="Alpha-D-phosphohexomutase_SF"/>
</dbReference>
<feature type="domain" description="Alpha-D-phosphohexomutase alpha/beta/alpha" evidence="6">
    <location>
        <begin position="279"/>
        <end position="391"/>
    </location>
</feature>
<dbReference type="InterPro" id="IPR005846">
    <property type="entry name" value="A-D-PHexomutase_a/b/a-III"/>
</dbReference>
<evidence type="ECO:0000256" key="2">
    <source>
        <dbReference type="ARBA" id="ARBA00010231"/>
    </source>
</evidence>
<evidence type="ECO:0000256" key="3">
    <source>
        <dbReference type="ARBA" id="ARBA00022553"/>
    </source>
</evidence>
<dbReference type="InterPro" id="IPR050060">
    <property type="entry name" value="Phosphoglucosamine_mutase"/>
</dbReference>
<dbReference type="FunFam" id="3.40.120.10:FF:000010">
    <property type="entry name" value="phosphomannomutase/phosphoglucomutase isoform X1"/>
    <property type="match status" value="1"/>
</dbReference>
<comment type="cofactor">
    <cofactor evidence="1">
        <name>Mg(2+)</name>
        <dbReference type="ChEBI" id="CHEBI:18420"/>
    </cofactor>
</comment>
<evidence type="ECO:0000313" key="8">
    <source>
        <dbReference type="Proteomes" id="UP000014127"/>
    </source>
</evidence>
<dbReference type="InterPro" id="IPR005844">
    <property type="entry name" value="A-D-PHexomutase_a/b/a-I"/>
</dbReference>
<dbReference type="OrthoDB" id="9806956at2"/>
<comment type="caution">
    <text evidence="7">The sequence shown here is derived from an EMBL/GenBank/DDBJ whole genome shotgun (WGS) entry which is preliminary data.</text>
</comment>
<dbReference type="Gene3D" id="3.40.120.10">
    <property type="entry name" value="Alpha-D-Glucose-1,6-Bisphosphate, subunit A, domain 3"/>
    <property type="match status" value="3"/>
</dbReference>
<dbReference type="SUPFAM" id="SSF53738">
    <property type="entry name" value="Phosphoglucomutase, first 3 domains"/>
    <property type="match status" value="3"/>
</dbReference>
<dbReference type="STRING" id="44009.RV01_GL000873"/>
<dbReference type="Pfam" id="PF02879">
    <property type="entry name" value="PGM_PMM_II"/>
    <property type="match status" value="1"/>
</dbReference>
<dbReference type="InterPro" id="IPR005845">
    <property type="entry name" value="A-D-PHexomutase_a/b/a-II"/>
</dbReference>
<accession>S0KLI0</accession>
<gene>
    <name evidence="7" type="ORF">OMK_01794</name>
</gene>
<feature type="domain" description="Alpha-D-phosphohexomutase alpha/beta/alpha" evidence="4">
    <location>
        <begin position="12"/>
        <end position="152"/>
    </location>
</feature>
<dbReference type="PANTHER" id="PTHR42946">
    <property type="entry name" value="PHOSPHOHEXOSE MUTASE"/>
    <property type="match status" value="1"/>
</dbReference>
<dbReference type="EMBL" id="AHYR01000006">
    <property type="protein sequence ID" value="EOT40878.1"/>
    <property type="molecule type" value="Genomic_DNA"/>
</dbReference>
<evidence type="ECO:0000259" key="5">
    <source>
        <dbReference type="Pfam" id="PF02879"/>
    </source>
</evidence>
<dbReference type="PANTHER" id="PTHR42946:SF1">
    <property type="entry name" value="PHOSPHOGLUCOMUTASE (ALPHA-D-GLUCOSE-1,6-BISPHOSPHATE-DEPENDENT)"/>
    <property type="match status" value="1"/>
</dbReference>
<dbReference type="AlphaFoldDB" id="S0KLI0"/>
<evidence type="ECO:0000259" key="6">
    <source>
        <dbReference type="Pfam" id="PF02880"/>
    </source>
</evidence>
<dbReference type="InterPro" id="IPR016055">
    <property type="entry name" value="A-D-PHexomutase_a/b/a-I/II/III"/>
</dbReference>
<comment type="similarity">
    <text evidence="2">Belongs to the phosphohexose mutase family.</text>
</comment>
<dbReference type="PRINTS" id="PR00509">
    <property type="entry name" value="PGMPMM"/>
</dbReference>
<dbReference type="RefSeq" id="WP_016172959.1">
    <property type="nucleotide sequence ID" value="NZ_ASWK01000001.1"/>
</dbReference>